<dbReference type="Proteomes" id="UP000036681">
    <property type="component" value="Unplaced"/>
</dbReference>
<reference evidence="2" key="1">
    <citation type="submission" date="2017-02" db="UniProtKB">
        <authorList>
            <consortium name="WormBaseParasite"/>
        </authorList>
    </citation>
    <scope>IDENTIFICATION</scope>
</reference>
<organism evidence="1 2">
    <name type="scientific">Ascaris lumbricoides</name>
    <name type="common">Giant roundworm</name>
    <dbReference type="NCBI Taxonomy" id="6252"/>
    <lineage>
        <taxon>Eukaryota</taxon>
        <taxon>Metazoa</taxon>
        <taxon>Ecdysozoa</taxon>
        <taxon>Nematoda</taxon>
        <taxon>Chromadorea</taxon>
        <taxon>Rhabditida</taxon>
        <taxon>Spirurina</taxon>
        <taxon>Ascaridomorpha</taxon>
        <taxon>Ascaridoidea</taxon>
        <taxon>Ascarididae</taxon>
        <taxon>Ascaris</taxon>
    </lineage>
</organism>
<dbReference type="AlphaFoldDB" id="A0A0M3IP91"/>
<sequence>MSTTEWILSRYSRSRISLKNSYKHSRSTLLVTHTGLTKSSLIYISTALLPYSSKMAASDKPTQHYRYQLKPISDPLRRRIEPIALPELSLAH</sequence>
<evidence type="ECO:0000313" key="2">
    <source>
        <dbReference type="WBParaSite" id="ALUE_0002056901-mRNA-1"/>
    </source>
</evidence>
<accession>A0A0M3IP91</accession>
<name>A0A0M3IP91_ASCLU</name>
<dbReference type="WBParaSite" id="ALUE_0002056901-mRNA-1">
    <property type="protein sequence ID" value="ALUE_0002056901-mRNA-1"/>
    <property type="gene ID" value="ALUE_0002056901"/>
</dbReference>
<protein>
    <submittedName>
        <fullName evidence="2">Ovule protein</fullName>
    </submittedName>
</protein>
<proteinExistence type="predicted"/>
<keyword evidence="1" id="KW-1185">Reference proteome</keyword>
<evidence type="ECO:0000313" key="1">
    <source>
        <dbReference type="Proteomes" id="UP000036681"/>
    </source>
</evidence>